<dbReference type="Pfam" id="PF01740">
    <property type="entry name" value="STAS"/>
    <property type="match status" value="1"/>
</dbReference>
<accession>A0ABR6WLY1</accession>
<feature type="domain" description="STAS" evidence="1">
    <location>
        <begin position="6"/>
        <end position="90"/>
    </location>
</feature>
<name>A0ABR6WLY1_9FIRM</name>
<evidence type="ECO:0000259" key="1">
    <source>
        <dbReference type="PROSITE" id="PS50801"/>
    </source>
</evidence>
<dbReference type="PROSITE" id="PS50801">
    <property type="entry name" value="STAS"/>
    <property type="match status" value="1"/>
</dbReference>
<protein>
    <submittedName>
        <fullName evidence="2">STAS domain-containing protein</fullName>
    </submittedName>
</protein>
<dbReference type="Gene3D" id="3.30.750.24">
    <property type="entry name" value="STAS domain"/>
    <property type="match status" value="1"/>
</dbReference>
<evidence type="ECO:0000313" key="3">
    <source>
        <dbReference type="Proteomes" id="UP000653358"/>
    </source>
</evidence>
<evidence type="ECO:0000313" key="2">
    <source>
        <dbReference type="EMBL" id="MBC3797520.1"/>
    </source>
</evidence>
<dbReference type="RefSeq" id="WP_148604107.1">
    <property type="nucleotide sequence ID" value="NZ_RXYB01000012.1"/>
</dbReference>
<keyword evidence="3" id="KW-1185">Reference proteome</keyword>
<proteinExistence type="predicted"/>
<dbReference type="SUPFAM" id="SSF52091">
    <property type="entry name" value="SpoIIaa-like"/>
    <property type="match status" value="1"/>
</dbReference>
<dbReference type="InterPro" id="IPR036513">
    <property type="entry name" value="STAS_dom_sf"/>
</dbReference>
<reference evidence="2 3" key="1">
    <citation type="journal article" date="2020" name="mSystems">
        <title>Defining Genomic and Predicted Metabolic Features of the Acetobacterium Genus.</title>
        <authorList>
            <person name="Ross D.E."/>
            <person name="Marshall C.W."/>
            <person name="Gulliver D."/>
            <person name="May H.D."/>
            <person name="Norman R.S."/>
        </authorList>
    </citation>
    <scope>NUCLEOTIDE SEQUENCE [LARGE SCALE GENOMIC DNA]</scope>
    <source>
        <strain evidence="2 3">DSM 9173</strain>
    </source>
</reference>
<comment type="caution">
    <text evidence="2">The sequence shown here is derived from an EMBL/GenBank/DDBJ whole genome shotgun (WGS) entry which is preliminary data.</text>
</comment>
<dbReference type="Proteomes" id="UP000653358">
    <property type="component" value="Unassembled WGS sequence"/>
</dbReference>
<gene>
    <name evidence="2" type="ORF">GH807_10725</name>
</gene>
<dbReference type="InterPro" id="IPR002645">
    <property type="entry name" value="STAS_dom"/>
</dbReference>
<organism evidence="2 3">
    <name type="scientific">Acetobacterium tundrae</name>
    <dbReference type="NCBI Taxonomy" id="132932"/>
    <lineage>
        <taxon>Bacteria</taxon>
        <taxon>Bacillati</taxon>
        <taxon>Bacillota</taxon>
        <taxon>Clostridia</taxon>
        <taxon>Eubacteriales</taxon>
        <taxon>Eubacteriaceae</taxon>
        <taxon>Acetobacterium</taxon>
    </lineage>
</organism>
<dbReference type="EMBL" id="WJBB01000012">
    <property type="protein sequence ID" value="MBC3797520.1"/>
    <property type="molecule type" value="Genomic_DNA"/>
</dbReference>
<sequence>MTIEGYNISITVIDNNFIVVLPEEMNNVTIGKIESMVTEKAYQNEINGAILNFSMVSVMDTYTYRAFERITDVFSLMGIHTVWVGLRPGVVSGLMDLDIAVNLKIKMALNLELGLVLIDRDR</sequence>